<evidence type="ECO:0000256" key="8">
    <source>
        <dbReference type="PIRNR" id="PIRNR036578"/>
    </source>
</evidence>
<dbReference type="SUPFAM" id="SSF52540">
    <property type="entry name" value="P-loop containing nucleoside triphosphate hydrolases"/>
    <property type="match status" value="1"/>
</dbReference>
<evidence type="ECO:0000256" key="5">
    <source>
        <dbReference type="ARBA" id="ARBA00022741"/>
    </source>
</evidence>
<gene>
    <name evidence="11" type="primary">rfc1</name>
    <name evidence="11" type="ORF">LPJ64_003611</name>
</gene>
<name>A0A9W7XHK7_9FUNG</name>
<dbReference type="CDD" id="cd00009">
    <property type="entry name" value="AAA"/>
    <property type="match status" value="1"/>
</dbReference>
<dbReference type="GO" id="GO:0006281">
    <property type="term" value="P:DNA repair"/>
    <property type="evidence" value="ECO:0007669"/>
    <property type="project" value="InterPro"/>
</dbReference>
<feature type="region of interest" description="Disordered" evidence="9">
    <location>
        <begin position="1"/>
        <end position="66"/>
    </location>
</feature>
<dbReference type="Pfam" id="PF00004">
    <property type="entry name" value="AAA"/>
    <property type="match status" value="1"/>
</dbReference>
<feature type="compositionally biased region" description="Basic and acidic residues" evidence="9">
    <location>
        <begin position="49"/>
        <end position="66"/>
    </location>
</feature>
<keyword evidence="5 8" id="KW-0547">Nucleotide-binding</keyword>
<dbReference type="Gene3D" id="3.40.50.10190">
    <property type="entry name" value="BRCT domain"/>
    <property type="match status" value="1"/>
</dbReference>
<dbReference type="GO" id="GO:0005634">
    <property type="term" value="C:nucleus"/>
    <property type="evidence" value="ECO:0007669"/>
    <property type="project" value="UniProtKB-SubCell"/>
</dbReference>
<dbReference type="PANTHER" id="PTHR23389:SF6">
    <property type="entry name" value="REPLICATION FACTOR C SUBUNIT 1"/>
    <property type="match status" value="1"/>
</dbReference>
<sequence>MPRAAATPSSSRKRKVPDSEEEEIDPATFFANPKPEPSAAKTKAKAKLKANEKNKKTKDLSEADDNSKRAALLETIGFPASELPDVAPKKFNYAMVNKGGSGSGGAELSDLPDGAPNCLEGLKFVVTGEFSDMSREQITDLIKTFGGMVASAVSGKTSYLVVGDDPGSGKVKKAKAMKTRCLYEKDLMLLIRSSKSDDAAEKHDDTSEMDIDQSEHLASEEETKVAADQQPESESETDIDVVVEVEADAKAKHHHDKDTSAKHDLKPEPAKEKALDVKAETKSVSAKAAGKSAEPVISSGELHSSAAVSHSSVPAAAQSDLWTEKYKPTKLKELCGHKTSAMEIMKWLSWWAEGAVPEKRAVLISGPPGIGKTTTAHLVAKLSGFDVLELNASETRSKSTLKDMLGAAISNRSMFEFDRRALKKLQDQQDNEEDKDVISSAKVSGSKRLVIIMDEVDGMSGGDRGGSAELIHLIKRTQVPIICICNDRMSPKVRSLANHCEDMRFRRPTEQQMRARLNTIAFRENLKIEPNAISQLVKSTHNDIRQIINLMSSYALNKGSMSYMESKAYSGLNRKEVAVGPFDVISKYLSGSENASTSFADKLDLYYSDFSIMPLFVQENYIDNAPGNASNPVEELDCLSKAADMIAEADIVENKLRGSQQWGLMPLHAALSCVGPSFHVRGRHQGMYRFPGWLGQNSKGSKLSRFLKDVQSHMRLRVSADKTEIRKSYIPAMVPELVNPLAENGVDGVSDVIATMDHYYLSKDHWDAMVELHLDGERMLKRIPTAVKGAFTREYKKTSHPVAFNAAAATSSAKAAQAAASASLKPDTEDYVDDDEGGDEVVLEGIDDEEGSEKSDDTLENDALIAAAKPKGRAKTTKATKATKTTKAKSGASSGEAAPARKKRKAK</sequence>
<feature type="compositionally biased region" description="Low complexity" evidence="9">
    <location>
        <begin position="879"/>
        <end position="898"/>
    </location>
</feature>
<dbReference type="Pfam" id="PF00533">
    <property type="entry name" value="BRCT"/>
    <property type="match status" value="1"/>
</dbReference>
<feature type="region of interest" description="Disordered" evidence="9">
    <location>
        <begin position="196"/>
        <end position="279"/>
    </location>
</feature>
<accession>A0A9W7XHK7</accession>
<feature type="compositionally biased region" description="Basic and acidic residues" evidence="9">
    <location>
        <begin position="196"/>
        <end position="206"/>
    </location>
</feature>
<dbReference type="InterPro" id="IPR008921">
    <property type="entry name" value="DNA_pol3_clamp-load_cplx_C"/>
</dbReference>
<dbReference type="InterPro" id="IPR047854">
    <property type="entry name" value="RFC_lid"/>
</dbReference>
<evidence type="ECO:0000256" key="2">
    <source>
        <dbReference type="ARBA" id="ARBA00006116"/>
    </source>
</evidence>
<evidence type="ECO:0000256" key="4">
    <source>
        <dbReference type="ARBA" id="ARBA00022705"/>
    </source>
</evidence>
<dbReference type="InterPro" id="IPR027417">
    <property type="entry name" value="P-loop_NTPase"/>
</dbReference>
<dbReference type="GO" id="GO:0006271">
    <property type="term" value="P:DNA strand elongation involved in DNA replication"/>
    <property type="evidence" value="ECO:0007669"/>
    <property type="project" value="UniProtKB-ARBA"/>
</dbReference>
<feature type="compositionally biased region" description="Basic and acidic residues" evidence="9">
    <location>
        <begin position="256"/>
        <end position="279"/>
    </location>
</feature>
<dbReference type="GO" id="GO:0003689">
    <property type="term" value="F:DNA clamp loader activity"/>
    <property type="evidence" value="ECO:0007669"/>
    <property type="project" value="UniProtKB-UniRule"/>
</dbReference>
<dbReference type="InterPro" id="IPR003593">
    <property type="entry name" value="AAA+_ATPase"/>
</dbReference>
<comment type="subcellular location">
    <subcellularLocation>
        <location evidence="1 8">Nucleus</location>
    </subcellularLocation>
</comment>
<dbReference type="SMART" id="SM00292">
    <property type="entry name" value="BRCT"/>
    <property type="match status" value="1"/>
</dbReference>
<evidence type="ECO:0000259" key="10">
    <source>
        <dbReference type="PROSITE" id="PS50172"/>
    </source>
</evidence>
<keyword evidence="6 8" id="KW-0067">ATP-binding</keyword>
<dbReference type="InterPro" id="IPR003959">
    <property type="entry name" value="ATPase_AAA_core"/>
</dbReference>
<evidence type="ECO:0000256" key="7">
    <source>
        <dbReference type="ARBA" id="ARBA00023242"/>
    </source>
</evidence>
<evidence type="ECO:0000313" key="12">
    <source>
        <dbReference type="Proteomes" id="UP001145021"/>
    </source>
</evidence>
<dbReference type="SUPFAM" id="SSF48019">
    <property type="entry name" value="post-AAA+ oligomerization domain-like"/>
    <property type="match status" value="1"/>
</dbReference>
<dbReference type="PIRSF" id="PIRSF036578">
    <property type="entry name" value="RFC1"/>
    <property type="match status" value="1"/>
</dbReference>
<evidence type="ECO:0000256" key="3">
    <source>
        <dbReference type="ARBA" id="ARBA00020401"/>
    </source>
</evidence>
<dbReference type="SUPFAM" id="SSF52113">
    <property type="entry name" value="BRCT domain"/>
    <property type="match status" value="1"/>
</dbReference>
<reference evidence="11" key="1">
    <citation type="submission" date="2022-07" db="EMBL/GenBank/DDBJ databases">
        <title>Phylogenomic reconstructions and comparative analyses of Kickxellomycotina fungi.</title>
        <authorList>
            <person name="Reynolds N.K."/>
            <person name="Stajich J.E."/>
            <person name="Barry K."/>
            <person name="Grigoriev I.V."/>
            <person name="Crous P."/>
            <person name="Smith M.E."/>
        </authorList>
    </citation>
    <scope>NUCLEOTIDE SEQUENCE</scope>
    <source>
        <strain evidence="11">NBRC 105413</strain>
    </source>
</reference>
<dbReference type="GO" id="GO:0005524">
    <property type="term" value="F:ATP binding"/>
    <property type="evidence" value="ECO:0007669"/>
    <property type="project" value="UniProtKB-UniRule"/>
</dbReference>
<dbReference type="FunFam" id="1.10.8.60:FF:000021">
    <property type="entry name" value="Replication factor C subunit 1"/>
    <property type="match status" value="1"/>
</dbReference>
<dbReference type="PROSITE" id="PS50172">
    <property type="entry name" value="BRCT"/>
    <property type="match status" value="1"/>
</dbReference>
<comment type="caution">
    <text evidence="11">The sequence shown here is derived from an EMBL/GenBank/DDBJ whole genome shotgun (WGS) entry which is preliminary data.</text>
</comment>
<evidence type="ECO:0000256" key="6">
    <source>
        <dbReference type="ARBA" id="ARBA00022840"/>
    </source>
</evidence>
<dbReference type="Gene3D" id="3.40.50.300">
    <property type="entry name" value="P-loop containing nucleotide triphosphate hydrolases"/>
    <property type="match status" value="1"/>
</dbReference>
<feature type="compositionally biased region" description="Basic and acidic residues" evidence="9">
    <location>
        <begin position="213"/>
        <end position="225"/>
    </location>
</feature>
<evidence type="ECO:0000313" key="11">
    <source>
        <dbReference type="EMBL" id="KAJ1644732.1"/>
    </source>
</evidence>
<dbReference type="Gene3D" id="1.20.272.10">
    <property type="match status" value="1"/>
</dbReference>
<feature type="domain" description="BRCT" evidence="10">
    <location>
        <begin position="114"/>
        <end position="190"/>
    </location>
</feature>
<dbReference type="GO" id="GO:0016887">
    <property type="term" value="F:ATP hydrolysis activity"/>
    <property type="evidence" value="ECO:0007669"/>
    <property type="project" value="InterPro"/>
</dbReference>
<dbReference type="InterPro" id="IPR013725">
    <property type="entry name" value="DNA_replication_fac_RFC1_C"/>
</dbReference>
<comment type="similarity">
    <text evidence="2 8">Belongs to the activator 1 large subunit family.</text>
</comment>
<dbReference type="InterPro" id="IPR012178">
    <property type="entry name" value="RFC1"/>
</dbReference>
<dbReference type="FunFam" id="3.40.50.300:FF:000395">
    <property type="entry name" value="Replication factor C subunit 1"/>
    <property type="match status" value="1"/>
</dbReference>
<feature type="region of interest" description="Disordered" evidence="9">
    <location>
        <begin position="845"/>
        <end position="907"/>
    </location>
</feature>
<dbReference type="Pfam" id="PF25361">
    <property type="entry name" value="AAA_lid_RFC1"/>
    <property type="match status" value="1"/>
</dbReference>
<dbReference type="InterPro" id="IPR001357">
    <property type="entry name" value="BRCT_dom"/>
</dbReference>
<keyword evidence="12" id="KW-1185">Reference proteome</keyword>
<proteinExistence type="inferred from homology"/>
<dbReference type="Pfam" id="PF08519">
    <property type="entry name" value="RFC1"/>
    <property type="match status" value="1"/>
</dbReference>
<evidence type="ECO:0000256" key="1">
    <source>
        <dbReference type="ARBA" id="ARBA00004123"/>
    </source>
</evidence>
<dbReference type="FunFam" id="1.20.272.10:FF:000005">
    <property type="entry name" value="Replication factor C subunit 1"/>
    <property type="match status" value="1"/>
</dbReference>
<dbReference type="CDD" id="cd18140">
    <property type="entry name" value="HLD_clamp_RFC"/>
    <property type="match status" value="1"/>
</dbReference>
<dbReference type="InterPro" id="IPR036420">
    <property type="entry name" value="BRCT_dom_sf"/>
</dbReference>
<keyword evidence="7 8" id="KW-0539">Nucleus</keyword>
<organism evidence="11 12">
    <name type="scientific">Coemansia asiatica</name>
    <dbReference type="NCBI Taxonomy" id="1052880"/>
    <lineage>
        <taxon>Eukaryota</taxon>
        <taxon>Fungi</taxon>
        <taxon>Fungi incertae sedis</taxon>
        <taxon>Zoopagomycota</taxon>
        <taxon>Kickxellomycotina</taxon>
        <taxon>Kickxellomycetes</taxon>
        <taxon>Kickxellales</taxon>
        <taxon>Kickxellaceae</taxon>
        <taxon>Coemansia</taxon>
    </lineage>
</organism>
<keyword evidence="4 8" id="KW-0235">DNA replication</keyword>
<evidence type="ECO:0000256" key="9">
    <source>
        <dbReference type="SAM" id="MobiDB-lite"/>
    </source>
</evidence>
<dbReference type="PANTHER" id="PTHR23389">
    <property type="entry name" value="CHROMOSOME TRANSMISSION FIDELITY FACTOR 18"/>
    <property type="match status" value="1"/>
</dbReference>
<dbReference type="GO" id="GO:0003677">
    <property type="term" value="F:DNA binding"/>
    <property type="evidence" value="ECO:0007669"/>
    <property type="project" value="InterPro"/>
</dbReference>
<protein>
    <recommendedName>
        <fullName evidence="3 8">Replication factor C subunit 1</fullName>
    </recommendedName>
</protein>
<dbReference type="Gene3D" id="1.10.8.60">
    <property type="match status" value="1"/>
</dbReference>
<dbReference type="GO" id="GO:0005663">
    <property type="term" value="C:DNA replication factor C complex"/>
    <property type="evidence" value="ECO:0007669"/>
    <property type="project" value="InterPro"/>
</dbReference>
<dbReference type="EMBL" id="JANBOH010000146">
    <property type="protein sequence ID" value="KAJ1644732.1"/>
    <property type="molecule type" value="Genomic_DNA"/>
</dbReference>
<dbReference type="SMART" id="SM00382">
    <property type="entry name" value="AAA"/>
    <property type="match status" value="1"/>
</dbReference>
<feature type="compositionally biased region" description="Acidic residues" evidence="9">
    <location>
        <begin position="231"/>
        <end position="246"/>
    </location>
</feature>
<dbReference type="Proteomes" id="UP001145021">
    <property type="component" value="Unassembled WGS sequence"/>
</dbReference>
<dbReference type="AlphaFoldDB" id="A0A9W7XHK7"/>